<dbReference type="InterPro" id="IPR000462">
    <property type="entry name" value="CDP-OH_P_trans"/>
</dbReference>
<keyword evidence="1 2" id="KW-0808">Transferase</keyword>
<evidence type="ECO:0000313" key="5">
    <source>
        <dbReference type="Proteomes" id="UP000286402"/>
    </source>
</evidence>
<feature type="transmembrane region" description="Helical" evidence="3">
    <location>
        <begin position="94"/>
        <end position="115"/>
    </location>
</feature>
<protein>
    <submittedName>
        <fullName evidence="4">CDP-alcohol phosphatidyltransferase</fullName>
    </submittedName>
</protein>
<dbReference type="Proteomes" id="UP000286402">
    <property type="component" value="Unassembled WGS sequence"/>
</dbReference>
<sequence length="193" mass="22407">METKKENRWNVPNALSAYRILALPFISYALLTADRDLFILLLSINLISDILDGLIARLFNLQTEFGAKIDSIADIGTYLMAFIGMITLEKGFVMAYKVEFILLIALWIVPQIYALIRFKRFPSFHLWSYKLTGYLQGIFIFSYFIFGFNSFYFHLMLTVSYLAYLEELVLVIILPKLQSNLKSIFLIQLQKKA</sequence>
<feature type="transmembrane region" description="Helical" evidence="3">
    <location>
        <begin position="12"/>
        <end position="31"/>
    </location>
</feature>
<evidence type="ECO:0000256" key="2">
    <source>
        <dbReference type="RuleBase" id="RU003750"/>
    </source>
</evidence>
<feature type="transmembrane region" description="Helical" evidence="3">
    <location>
        <begin position="127"/>
        <end position="146"/>
    </location>
</feature>
<dbReference type="InterPro" id="IPR043130">
    <property type="entry name" value="CDP-OH_PTrfase_TM_dom"/>
</dbReference>
<evidence type="ECO:0000313" key="4">
    <source>
        <dbReference type="EMBL" id="RKF36918.1"/>
    </source>
</evidence>
<comment type="caution">
    <text evidence="4">The sequence shown here is derived from an EMBL/GenBank/DDBJ whole genome shotgun (WGS) entry which is preliminary data.</text>
</comment>
<dbReference type="EMBL" id="MCAQ01000012">
    <property type="protein sequence ID" value="RKF36918.1"/>
    <property type="molecule type" value="Genomic_DNA"/>
</dbReference>
<feature type="transmembrane region" description="Helical" evidence="3">
    <location>
        <begin position="37"/>
        <end position="59"/>
    </location>
</feature>
<name>A0A420FVF3_9SPHI</name>
<comment type="similarity">
    <text evidence="2">Belongs to the CDP-alcohol phosphatidyltransferase class-I family.</text>
</comment>
<dbReference type="InterPro" id="IPR048254">
    <property type="entry name" value="CDP_ALCOHOL_P_TRANSF_CS"/>
</dbReference>
<keyword evidence="3" id="KW-1133">Transmembrane helix</keyword>
<dbReference type="Gene3D" id="1.20.120.1760">
    <property type="match status" value="1"/>
</dbReference>
<organism evidence="4 5">
    <name type="scientific">Sphingobacterium siyangense</name>
    <dbReference type="NCBI Taxonomy" id="459529"/>
    <lineage>
        <taxon>Bacteria</taxon>
        <taxon>Pseudomonadati</taxon>
        <taxon>Bacteroidota</taxon>
        <taxon>Sphingobacteriia</taxon>
        <taxon>Sphingobacteriales</taxon>
        <taxon>Sphingobacteriaceae</taxon>
        <taxon>Sphingobacterium</taxon>
    </lineage>
</organism>
<dbReference type="AlphaFoldDB" id="A0A420FVF3"/>
<dbReference type="PROSITE" id="PS00379">
    <property type="entry name" value="CDP_ALCOHOL_P_TRANSF"/>
    <property type="match status" value="1"/>
</dbReference>
<feature type="transmembrane region" description="Helical" evidence="3">
    <location>
        <begin position="71"/>
        <end position="88"/>
    </location>
</feature>
<gene>
    <name evidence="4" type="ORF">BCY89_04435</name>
</gene>
<dbReference type="GO" id="GO:0016020">
    <property type="term" value="C:membrane"/>
    <property type="evidence" value="ECO:0007669"/>
    <property type="project" value="InterPro"/>
</dbReference>
<dbReference type="Pfam" id="PF01066">
    <property type="entry name" value="CDP-OH_P_transf"/>
    <property type="match status" value="1"/>
</dbReference>
<proteinExistence type="inferred from homology"/>
<reference evidence="4 5" key="1">
    <citation type="submission" date="2016-07" db="EMBL/GenBank/DDBJ databases">
        <title>Genome analysis of Sphingobacterium siyangense T12B17.</title>
        <authorList>
            <person name="Xu D."/>
            <person name="Su Y."/>
            <person name="Zheng S."/>
        </authorList>
    </citation>
    <scope>NUCLEOTIDE SEQUENCE [LARGE SCALE GENOMIC DNA]</scope>
    <source>
        <strain evidence="4 5">T12B17</strain>
    </source>
</reference>
<dbReference type="GO" id="GO:0016780">
    <property type="term" value="F:phosphotransferase activity, for other substituted phosphate groups"/>
    <property type="evidence" value="ECO:0007669"/>
    <property type="project" value="InterPro"/>
</dbReference>
<dbReference type="RefSeq" id="WP_120334051.1">
    <property type="nucleotide sequence ID" value="NZ_DAIRPU010000007.1"/>
</dbReference>
<dbReference type="GO" id="GO:0008654">
    <property type="term" value="P:phospholipid biosynthetic process"/>
    <property type="evidence" value="ECO:0007669"/>
    <property type="project" value="InterPro"/>
</dbReference>
<keyword evidence="3" id="KW-0472">Membrane</keyword>
<evidence type="ECO:0000256" key="1">
    <source>
        <dbReference type="ARBA" id="ARBA00022679"/>
    </source>
</evidence>
<evidence type="ECO:0000256" key="3">
    <source>
        <dbReference type="SAM" id="Phobius"/>
    </source>
</evidence>
<keyword evidence="3" id="KW-0812">Transmembrane</keyword>
<keyword evidence="5" id="KW-1185">Reference proteome</keyword>
<accession>A0A420FVF3</accession>